<dbReference type="SUPFAM" id="SSF51445">
    <property type="entry name" value="(Trans)glycosidases"/>
    <property type="match status" value="1"/>
</dbReference>
<accession>A0A1Y2F678</accession>
<dbReference type="Pfam" id="PF00150">
    <property type="entry name" value="Cellulase"/>
    <property type="match status" value="1"/>
</dbReference>
<dbReference type="InterPro" id="IPR018087">
    <property type="entry name" value="Glyco_hydro_5_CS"/>
</dbReference>
<dbReference type="OrthoDB" id="1887033at2759"/>
<dbReference type="InterPro" id="IPR050386">
    <property type="entry name" value="Glycosyl_hydrolase_5"/>
</dbReference>
<evidence type="ECO:0000256" key="2">
    <source>
        <dbReference type="ARBA" id="ARBA00022801"/>
    </source>
</evidence>
<dbReference type="AlphaFoldDB" id="A0A1Y2F678"/>
<dbReference type="RefSeq" id="XP_040723762.1">
    <property type="nucleotide sequence ID" value="XM_040867962.1"/>
</dbReference>
<keyword evidence="8" id="KW-1185">Reference proteome</keyword>
<proteinExistence type="inferred from homology"/>
<keyword evidence="4" id="KW-0961">Cell wall biogenesis/degradation</keyword>
<evidence type="ECO:0000259" key="6">
    <source>
        <dbReference type="Pfam" id="PF00150"/>
    </source>
</evidence>
<name>A0A1Y2F678_PROLT</name>
<dbReference type="Gene3D" id="3.20.20.80">
    <property type="entry name" value="Glycosidases"/>
    <property type="match status" value="1"/>
</dbReference>
<evidence type="ECO:0000256" key="5">
    <source>
        <dbReference type="RuleBase" id="RU361153"/>
    </source>
</evidence>
<reference evidence="7 8" key="1">
    <citation type="submission" date="2016-07" db="EMBL/GenBank/DDBJ databases">
        <title>Pervasive Adenine N6-methylation of Active Genes in Fungi.</title>
        <authorList>
            <consortium name="DOE Joint Genome Institute"/>
            <person name="Mondo S.J."/>
            <person name="Dannebaum R.O."/>
            <person name="Kuo R.C."/>
            <person name="Labutti K."/>
            <person name="Haridas S."/>
            <person name="Kuo A."/>
            <person name="Salamov A."/>
            <person name="Ahrendt S.R."/>
            <person name="Lipzen A."/>
            <person name="Sullivan W."/>
            <person name="Andreopoulos W.B."/>
            <person name="Clum A."/>
            <person name="Lindquist E."/>
            <person name="Daum C."/>
            <person name="Ramamoorthy G.K."/>
            <person name="Gryganskyi A."/>
            <person name="Culley D."/>
            <person name="Magnuson J.K."/>
            <person name="James T.Y."/>
            <person name="O'Malley M.A."/>
            <person name="Stajich J.E."/>
            <person name="Spatafora J.W."/>
            <person name="Visel A."/>
            <person name="Grigoriev I.V."/>
        </authorList>
    </citation>
    <scope>NUCLEOTIDE SEQUENCE [LARGE SCALE GENOMIC DNA]</scope>
    <source>
        <strain evidence="7 8">12-1054</strain>
    </source>
</reference>
<evidence type="ECO:0000313" key="7">
    <source>
        <dbReference type="EMBL" id="ORY79391.1"/>
    </source>
</evidence>
<dbReference type="GO" id="GO:0009251">
    <property type="term" value="P:glucan catabolic process"/>
    <property type="evidence" value="ECO:0007669"/>
    <property type="project" value="TreeGrafter"/>
</dbReference>
<dbReference type="STRING" id="56484.A0A1Y2F678"/>
<dbReference type="GeneID" id="63784561"/>
<dbReference type="GO" id="GO:0071555">
    <property type="term" value="P:cell wall organization"/>
    <property type="evidence" value="ECO:0007669"/>
    <property type="project" value="UniProtKB-KW"/>
</dbReference>
<dbReference type="InterPro" id="IPR001547">
    <property type="entry name" value="Glyco_hydro_5"/>
</dbReference>
<organism evidence="7 8">
    <name type="scientific">Protomyces lactucae-debilis</name>
    <dbReference type="NCBI Taxonomy" id="2754530"/>
    <lineage>
        <taxon>Eukaryota</taxon>
        <taxon>Fungi</taxon>
        <taxon>Dikarya</taxon>
        <taxon>Ascomycota</taxon>
        <taxon>Taphrinomycotina</taxon>
        <taxon>Taphrinomycetes</taxon>
        <taxon>Taphrinales</taxon>
        <taxon>Protomycetaceae</taxon>
        <taxon>Protomyces</taxon>
    </lineage>
</organism>
<keyword evidence="3 5" id="KW-0326">Glycosidase</keyword>
<evidence type="ECO:0000313" key="8">
    <source>
        <dbReference type="Proteomes" id="UP000193685"/>
    </source>
</evidence>
<feature type="domain" description="Glycoside hydrolase family 5" evidence="6">
    <location>
        <begin position="75"/>
        <end position="351"/>
    </location>
</feature>
<dbReference type="PANTHER" id="PTHR31297:SF43">
    <property type="entry name" value="GLUCAN 1,3-BETA-GLUCOSIDASE 3"/>
    <property type="match status" value="1"/>
</dbReference>
<dbReference type="EMBL" id="MCFI01000015">
    <property type="protein sequence ID" value="ORY79391.1"/>
    <property type="molecule type" value="Genomic_DNA"/>
</dbReference>
<dbReference type="OMA" id="GWFFWTL"/>
<evidence type="ECO:0000256" key="1">
    <source>
        <dbReference type="ARBA" id="ARBA00005641"/>
    </source>
</evidence>
<gene>
    <name evidence="7" type="ORF">BCR37DRAFT_349872</name>
</gene>
<evidence type="ECO:0000256" key="3">
    <source>
        <dbReference type="ARBA" id="ARBA00023295"/>
    </source>
</evidence>
<dbReference type="PANTHER" id="PTHR31297">
    <property type="entry name" value="GLUCAN ENDO-1,6-BETA-GLUCOSIDASE B"/>
    <property type="match status" value="1"/>
</dbReference>
<dbReference type="GO" id="GO:0009986">
    <property type="term" value="C:cell surface"/>
    <property type="evidence" value="ECO:0007669"/>
    <property type="project" value="TreeGrafter"/>
</dbReference>
<evidence type="ECO:0000256" key="4">
    <source>
        <dbReference type="ARBA" id="ARBA00023316"/>
    </source>
</evidence>
<protein>
    <submittedName>
        <fullName evidence="7">Glycoside hydrolase superfamily</fullName>
    </submittedName>
</protein>
<comment type="similarity">
    <text evidence="1 5">Belongs to the glycosyl hydrolase 5 (cellulase A) family.</text>
</comment>
<dbReference type="Proteomes" id="UP000193685">
    <property type="component" value="Unassembled WGS sequence"/>
</dbReference>
<dbReference type="GO" id="GO:0046557">
    <property type="term" value="F:glucan endo-1,6-beta-glucosidase activity"/>
    <property type="evidence" value="ECO:0007669"/>
    <property type="project" value="TreeGrafter"/>
</dbReference>
<dbReference type="InterPro" id="IPR017853">
    <property type="entry name" value="GH"/>
</dbReference>
<dbReference type="GO" id="GO:0005576">
    <property type="term" value="C:extracellular region"/>
    <property type="evidence" value="ECO:0007669"/>
    <property type="project" value="TreeGrafter"/>
</dbReference>
<keyword evidence="2 5" id="KW-0378">Hydrolase</keyword>
<dbReference type="PROSITE" id="PS00659">
    <property type="entry name" value="GLYCOSYL_HYDROL_F5"/>
    <property type="match status" value="1"/>
</dbReference>
<sequence>MRSGGDLTRQELFRYRKHIGVNVGAWFVGERWISDELFGACPGAGPGQRSELASVSAHVKRYGFEATRLRWEKHWDSFMDAPMEIQEMKAAGINAVRLPIGWFSLSRQELLRSTSFERYGAVYANCWSRILTFIQQCSDEGVGVLVDMHCLPGGANADAHSGTDSSEAGLFSDVNARRQALESIKFVIRELATRTNVIGIEVANEPTWGHSDWLKPFYMECLAYAKNLGNGVPLYIGDCWSPLEWATWAGKLPSDLFCVVDHHYYYCFDDKRKSRSPQQIIESIQNSTELEQCSIAAHGQVIVGEFSLTLDESSLKQVKKADRPAWERAFGNAQLQQFLHHSAGAFFWTWKFQVRNGTNNWDLRDVLQNDYLPCPVAPQLDASATICAAVQQRNKLKAAKTREHTAFWSTHGDAEQYEHWRYELGWDRGYADCLQFASEGDGLVCAFQERLVMLRQRAHNRKRGVSDFSWEFEHGYRAAWACFPYHFK</sequence>
<comment type="caution">
    <text evidence="7">The sequence shown here is derived from an EMBL/GenBank/DDBJ whole genome shotgun (WGS) entry which is preliminary data.</text>
</comment>